<proteinExistence type="predicted"/>
<gene>
    <name evidence="1" type="ORF">V8G54_007579</name>
</gene>
<evidence type="ECO:0000313" key="1">
    <source>
        <dbReference type="EMBL" id="WVZ20257.1"/>
    </source>
</evidence>
<dbReference type="EMBL" id="CP144699">
    <property type="protein sequence ID" value="WVZ20257.1"/>
    <property type="molecule type" value="Genomic_DNA"/>
</dbReference>
<dbReference type="Proteomes" id="UP001374535">
    <property type="component" value="Chromosome 2"/>
</dbReference>
<accession>A0AAQ3P472</accession>
<reference evidence="1 2" key="1">
    <citation type="journal article" date="2023" name="Life. Sci Alliance">
        <title>Evolutionary insights into 3D genome organization and epigenetic landscape of Vigna mungo.</title>
        <authorList>
            <person name="Junaid A."/>
            <person name="Singh B."/>
            <person name="Bhatia S."/>
        </authorList>
    </citation>
    <scope>NUCLEOTIDE SEQUENCE [LARGE SCALE GENOMIC DNA]</scope>
    <source>
        <strain evidence="1">Urdbean</strain>
    </source>
</reference>
<organism evidence="1 2">
    <name type="scientific">Vigna mungo</name>
    <name type="common">Black gram</name>
    <name type="synonym">Phaseolus mungo</name>
    <dbReference type="NCBI Taxonomy" id="3915"/>
    <lineage>
        <taxon>Eukaryota</taxon>
        <taxon>Viridiplantae</taxon>
        <taxon>Streptophyta</taxon>
        <taxon>Embryophyta</taxon>
        <taxon>Tracheophyta</taxon>
        <taxon>Spermatophyta</taxon>
        <taxon>Magnoliopsida</taxon>
        <taxon>eudicotyledons</taxon>
        <taxon>Gunneridae</taxon>
        <taxon>Pentapetalae</taxon>
        <taxon>rosids</taxon>
        <taxon>fabids</taxon>
        <taxon>Fabales</taxon>
        <taxon>Fabaceae</taxon>
        <taxon>Papilionoideae</taxon>
        <taxon>50 kb inversion clade</taxon>
        <taxon>NPAAA clade</taxon>
        <taxon>indigoferoid/millettioid clade</taxon>
        <taxon>Phaseoleae</taxon>
        <taxon>Vigna</taxon>
    </lineage>
</organism>
<protein>
    <submittedName>
        <fullName evidence="1">Uncharacterized protein</fullName>
    </submittedName>
</protein>
<evidence type="ECO:0000313" key="2">
    <source>
        <dbReference type="Proteomes" id="UP001374535"/>
    </source>
</evidence>
<name>A0AAQ3P472_VIGMU</name>
<sequence length="241" mass="27219">MNLAQIFFQKLGVLTNLPQTIHSLSNSRGLKSLFQTQPKEGFVSSVYTRHRQRLQPNGPATTKVGLRRRQRLHRKNHRRSRQTTIVHLLLRARGRNSPCLRMHQPPRAMASSATLRVTGTAAQVVANSTVRRRDRRRQPPQLLPSSFFAFEGGSRLSPCDAAAVLAGDASSPAPPTPFSFTNGKTLSHFRHLNEKRNPIPNIASPDIHTLATHPLFFLIIFYCDGFFWLCDYSMPKWVGFV</sequence>
<keyword evidence="2" id="KW-1185">Reference proteome</keyword>
<dbReference type="AlphaFoldDB" id="A0AAQ3P472"/>